<dbReference type="PANTHER" id="PTHR11699">
    <property type="entry name" value="ALDEHYDE DEHYDROGENASE-RELATED"/>
    <property type="match status" value="1"/>
</dbReference>
<dbReference type="Gene3D" id="3.40.309.10">
    <property type="entry name" value="Aldehyde Dehydrogenase, Chain A, domain 2"/>
    <property type="match status" value="1"/>
</dbReference>
<dbReference type="InterPro" id="IPR016162">
    <property type="entry name" value="Ald_DH_N"/>
</dbReference>
<reference evidence="2 3" key="1">
    <citation type="submission" date="2016-10" db="EMBL/GenBank/DDBJ databases">
        <title>Complete genome of the TMA-utilizing, human hosted archaeon Methanomethylophilus alvus Gen. nov, sp. nov., strain Mx-05, derived from a pure culture.</title>
        <authorList>
            <person name="Brugere J.-F."/>
            <person name="Ben Hania W."/>
            <person name="Chaudhary P.P."/>
            <person name="Gaci N."/>
            <person name="Borrel G."/>
            <person name="Cao Van Tuat L."/>
            <person name="Fardeau M.-L."/>
            <person name="Harris H.M.B."/>
            <person name="O'Toole P.W."/>
            <person name="Ollivier B."/>
        </authorList>
    </citation>
    <scope>NUCLEOTIDE SEQUENCE [LARGE SCALE GENOMIC DNA]</scope>
    <source>
        <strain evidence="2 3">Mx-05</strain>
    </source>
</reference>
<proteinExistence type="predicted"/>
<dbReference type="SUPFAM" id="SSF53720">
    <property type="entry name" value="ALDH-like"/>
    <property type="match status" value="1"/>
</dbReference>
<evidence type="ECO:0000313" key="3">
    <source>
        <dbReference type="Proteomes" id="UP000273278"/>
    </source>
</evidence>
<protein>
    <submittedName>
        <fullName evidence="2">Aldehyde dehydrogenase</fullName>
    </submittedName>
</protein>
<evidence type="ECO:0000259" key="1">
    <source>
        <dbReference type="Pfam" id="PF00171"/>
    </source>
</evidence>
<dbReference type="Pfam" id="PF00171">
    <property type="entry name" value="Aldedh"/>
    <property type="match status" value="1"/>
</dbReference>
<accession>A0A3G3IF24</accession>
<dbReference type="InterPro" id="IPR015590">
    <property type="entry name" value="Aldehyde_DH_dom"/>
</dbReference>
<dbReference type="Gene3D" id="3.40.605.10">
    <property type="entry name" value="Aldehyde Dehydrogenase, Chain A, domain 1"/>
    <property type="match status" value="1"/>
</dbReference>
<dbReference type="GeneID" id="41321040"/>
<gene>
    <name evidence="2" type="ORF">BKD89_01185</name>
</gene>
<name>A0A3G3IF24_9ARCH</name>
<dbReference type="InterPro" id="IPR016163">
    <property type="entry name" value="Ald_DH_C"/>
</dbReference>
<dbReference type="OMA" id="DAWKVYM"/>
<sequence>MPSDFDNAKFEAALQMALDKEKHDYPAVIGGMYVASGTDMPLVSPVDDTIIFGTLQEPEEGTTAVAAEKADEAFATWSKTSPAERASVISKVAEDVRTKRYQLAAELLLGTGMVRKEAVAEVDRLIEVLDKAAADAETVKGRPTGVWAVIALNSSPLASAVGYAAVAIAAGNTVVISPSGSCPTPVYTLYRMFEKAGLPGGVMNIVSDRLDRYVTALSDDQNVSGVVASGCGKAMDELMFVPVDEGLGFVNEVKGMTPIIVANPSDMKKAAADVLESAFSYCGQHLYSTSKVIVLAEDERDFTKALVERAKDFSVDDPGEESAACGPLMSDETEKRFLKFIKEEENFLLFGGKRVRKEYTSNGLYYTPAIFTGLDAEDDNLYVDQGLPVLCIRVVATVDDAIADLMETDCGLAVGVMSRDASTINRVKAEAGDMQVFVNRSSLSLVPAVKATVDNFVE</sequence>
<dbReference type="InterPro" id="IPR016161">
    <property type="entry name" value="Ald_DH/histidinol_DH"/>
</dbReference>
<dbReference type="AlphaFoldDB" id="A0A3G3IF24"/>
<dbReference type="Proteomes" id="UP000273278">
    <property type="component" value="Chromosome"/>
</dbReference>
<evidence type="ECO:0000313" key="2">
    <source>
        <dbReference type="EMBL" id="AYQ54433.1"/>
    </source>
</evidence>
<organism evidence="2 3">
    <name type="scientific">Methanomethylophilus alvi</name>
    <dbReference type="NCBI Taxonomy" id="1291540"/>
    <lineage>
        <taxon>Archaea</taxon>
        <taxon>Methanobacteriati</taxon>
        <taxon>Thermoplasmatota</taxon>
        <taxon>Thermoplasmata</taxon>
        <taxon>Methanomassiliicoccales</taxon>
        <taxon>Methanomethylophilaceae</taxon>
        <taxon>Methanomethylophilus</taxon>
    </lineage>
</organism>
<feature type="domain" description="Aldehyde dehydrogenase" evidence="1">
    <location>
        <begin position="38"/>
        <end position="442"/>
    </location>
</feature>
<dbReference type="RefSeq" id="WP_015504145.1">
    <property type="nucleotide sequence ID" value="NZ_CP017686.1"/>
</dbReference>
<dbReference type="EMBL" id="CP017686">
    <property type="protein sequence ID" value="AYQ54433.1"/>
    <property type="molecule type" value="Genomic_DNA"/>
</dbReference>
<dbReference type="GO" id="GO:0016620">
    <property type="term" value="F:oxidoreductase activity, acting on the aldehyde or oxo group of donors, NAD or NADP as acceptor"/>
    <property type="evidence" value="ECO:0007669"/>
    <property type="project" value="InterPro"/>
</dbReference>